<proteinExistence type="predicted"/>
<keyword evidence="3" id="KW-1185">Reference proteome</keyword>
<feature type="domain" description="Putative exodeoxyribonuclease 8 PDDEXK-like" evidence="1">
    <location>
        <begin position="90"/>
        <end position="307"/>
    </location>
</feature>
<dbReference type="InterPro" id="IPR024432">
    <property type="entry name" value="Put_RecE_PDDEXK-like_dom"/>
</dbReference>
<evidence type="ECO:0000313" key="2">
    <source>
        <dbReference type="EMBL" id="MXN46096.1"/>
    </source>
</evidence>
<dbReference type="OrthoDB" id="3292504at2"/>
<comment type="caution">
    <text evidence="2">The sequence shown here is derived from an EMBL/GenBank/DDBJ whole genome shotgun (WGS) entry which is preliminary data.</text>
</comment>
<reference evidence="2 3" key="1">
    <citation type="submission" date="2019-12" db="EMBL/GenBank/DDBJ databases">
        <title>Shinella kummerowiae sp. nov., a symbiotic bacterium isolated from root nodules of the herbal legume Kummerowia stipulacea.</title>
        <authorList>
            <person name="Gao J."/>
        </authorList>
    </citation>
    <scope>NUCLEOTIDE SEQUENCE [LARGE SCALE GENOMIC DNA]</scope>
    <source>
        <strain evidence="2 3">CCBAU 25048</strain>
    </source>
</reference>
<name>A0A6N8SFK8_9HYPH</name>
<accession>A0A6N8SFK8</accession>
<sequence length="337" mass="38124">MNRNVDIDRDASQSIGSIVGNMIKGFSREKVYASGKISAPGVWTAVPIDAYHGDTKLFDGFSISSSGLRAVLRRPSEYWGFSPYNPKPFEKEEKTSLEFGKAAHMLLLGEDGFKERYALRPEKYPAEKGEMKPWNGNANWCKGWLADQKNAGRTVITDTEIGHIRHMADALSRKEPIRLGILNGRIERSIFTKHGNIWLKARPDVVPNDSGDFVDLKTAASVDDESLSKAIYQHGYHVQAGLLRMIVREVLGADAFTSFTFVFVEKAPPYDVRVMQLKDEDIDLGERQARKAIATVQECLKRKRWPGFDGFDREFSYTEMPSWARTRIENELNREAA</sequence>
<organism evidence="2 3">
    <name type="scientific">Shinella kummerowiae</name>
    <dbReference type="NCBI Taxonomy" id="417745"/>
    <lineage>
        <taxon>Bacteria</taxon>
        <taxon>Pseudomonadati</taxon>
        <taxon>Pseudomonadota</taxon>
        <taxon>Alphaproteobacteria</taxon>
        <taxon>Hyphomicrobiales</taxon>
        <taxon>Rhizobiaceae</taxon>
        <taxon>Shinella</taxon>
    </lineage>
</organism>
<dbReference type="Proteomes" id="UP000435802">
    <property type="component" value="Unassembled WGS sequence"/>
</dbReference>
<dbReference type="Gene3D" id="3.90.320.10">
    <property type="match status" value="1"/>
</dbReference>
<dbReference type="InterPro" id="IPR011604">
    <property type="entry name" value="PDDEXK-like_dom_sf"/>
</dbReference>
<evidence type="ECO:0000259" key="1">
    <source>
        <dbReference type="Pfam" id="PF12684"/>
    </source>
</evidence>
<protein>
    <recommendedName>
        <fullName evidence="1">Putative exodeoxyribonuclease 8 PDDEXK-like domain-containing protein</fullName>
    </recommendedName>
</protein>
<dbReference type="Pfam" id="PF12684">
    <property type="entry name" value="DUF3799"/>
    <property type="match status" value="1"/>
</dbReference>
<dbReference type="AlphaFoldDB" id="A0A6N8SFK8"/>
<dbReference type="RefSeq" id="WP_160859643.1">
    <property type="nucleotide sequence ID" value="NZ_WUMK01000004.1"/>
</dbReference>
<gene>
    <name evidence="2" type="ORF">GR138_12935</name>
</gene>
<dbReference type="EMBL" id="WUMK01000004">
    <property type="protein sequence ID" value="MXN46096.1"/>
    <property type="molecule type" value="Genomic_DNA"/>
</dbReference>
<evidence type="ECO:0000313" key="3">
    <source>
        <dbReference type="Proteomes" id="UP000435802"/>
    </source>
</evidence>